<dbReference type="GO" id="GO:0000822">
    <property type="term" value="F:inositol hexakisphosphate binding"/>
    <property type="evidence" value="ECO:0000318"/>
    <property type="project" value="GO_Central"/>
</dbReference>
<evidence type="ECO:0000256" key="10">
    <source>
        <dbReference type="SAM" id="MobiDB-lite"/>
    </source>
</evidence>
<evidence type="ECO:0000256" key="9">
    <source>
        <dbReference type="ARBA" id="ARBA00043939"/>
    </source>
</evidence>
<evidence type="ECO:0000256" key="11">
    <source>
        <dbReference type="SAM" id="Phobius"/>
    </source>
</evidence>
<evidence type="ECO:0000256" key="3">
    <source>
        <dbReference type="ARBA" id="ARBA00022448"/>
    </source>
</evidence>
<dbReference type="InterPro" id="IPR004331">
    <property type="entry name" value="SPX_dom"/>
</dbReference>
<name>W1NFG9_AMBTC</name>
<evidence type="ECO:0000256" key="7">
    <source>
        <dbReference type="ARBA" id="ARBA00022989"/>
    </source>
</evidence>
<dbReference type="PROSITE" id="PS51380">
    <property type="entry name" value="EXS"/>
    <property type="match status" value="1"/>
</dbReference>
<comment type="subcellular location">
    <subcellularLocation>
        <location evidence="1">Cell membrane</location>
        <topology evidence="1">Multi-pass membrane protein</topology>
    </subcellularLocation>
</comment>
<feature type="transmembrane region" description="Helical" evidence="11">
    <location>
        <begin position="537"/>
        <end position="555"/>
    </location>
</feature>
<feature type="transmembrane region" description="Helical" evidence="11">
    <location>
        <begin position="387"/>
        <end position="411"/>
    </location>
</feature>
<dbReference type="PANTHER" id="PTHR10783:SF4">
    <property type="entry name" value="PHOSPHATE TRANSPORTER PHO1 HOMOLOG 3"/>
    <property type="match status" value="1"/>
</dbReference>
<dbReference type="HOGENOM" id="CLU_006116_2_0_1"/>
<dbReference type="InterPro" id="IPR004342">
    <property type="entry name" value="EXS_C"/>
</dbReference>
<dbReference type="Proteomes" id="UP000017836">
    <property type="component" value="Unassembled WGS sequence"/>
</dbReference>
<sequence>MKFGKEFKAQMVPEWQEAYMDYDYLKTVLKDITHFKERRKNPAPSSGGAVNRRMTMYRAFSGLTRRYSNRHHQNKEEQVILVNSQRQDGVEGHETMFLRSFDEGGEYEMVFFRRLDEEFNKVNHFYKPKVEEMVNEAHSLDKQMEALIALRIIVDKPDFLNGWTPPPPADAASRPPPPPASAPLGTPTPANIRKSGQLHLEVINEVEMSSDISDDPNANSAGPNVSNRKAPPEKLNGLASGPAPLDLLKHVKINITPETPRSTIQSLLMDHNIRDLQLNKNELRKTEERLKNAFIEFHRKLRVLKSYCSLNLLAFSKIMKKYDKLSGRHASRSYLDMVDKSYLGSSEEVNRLLERVEATFIKHFANSNRVKGMNALRPKPKRQKHRITFFVGLFAGCSVALILTIGILIRVRQLPNEVGSTQYMAVIFPLYSLFLYIVLHMLMYAANIYFWKRYRVNYPFIFGFKQGTELGYIEVLLLSSGLSVLALASVISNLDMEMDPKTKSFETLTELVPLGLTTLVLLILLCPFNIIYRSSRFFLLQCAFHCICAPFYKVILPDFFLADQLTSQVHAIRGLLGYVCYYGWGDFKRRVNGCSSSSVYTSFFFIVAVIPYWSRFLQCLRRLYEEKDPMQGYNAIKYFSTIVALVLRTSLSVQKREHWRILAVVSSVVATLLGTYWDLVIDWGLLQPNSENPWLRDKLLIPQKNVYFIAMVLNVILRLAWLQTVLGFEIQGIHFTALTAIVACLEIIRRGIWNFFRLENEHLNNVGKYRAFKSVPLPFQYEEDDHED</sequence>
<feature type="transmembrane region" description="Helical" evidence="11">
    <location>
        <begin position="659"/>
        <end position="685"/>
    </location>
</feature>
<dbReference type="InterPro" id="IPR034092">
    <property type="entry name" value="PHO1_SPX"/>
</dbReference>
<dbReference type="Gramene" id="ERM94562">
    <property type="protein sequence ID" value="ERM94562"/>
    <property type="gene ID" value="AMTR_s00010p00267470"/>
</dbReference>
<dbReference type="CDD" id="cd14476">
    <property type="entry name" value="SPX_PHO1_like"/>
    <property type="match status" value="1"/>
</dbReference>
<keyword evidence="8 11" id="KW-0472">Membrane</keyword>
<keyword evidence="3" id="KW-0813">Transport</keyword>
<evidence type="ECO:0000313" key="15">
    <source>
        <dbReference type="Proteomes" id="UP000017836"/>
    </source>
</evidence>
<dbReference type="eggNOG" id="KOG1162">
    <property type="taxonomic scope" value="Eukaryota"/>
</dbReference>
<evidence type="ECO:0008006" key="16">
    <source>
        <dbReference type="Google" id="ProtNLM"/>
    </source>
</evidence>
<protein>
    <recommendedName>
        <fullName evidence="16">SPX domain-containing protein</fullName>
    </recommendedName>
</protein>
<gene>
    <name evidence="14" type="ORF">AMTR_s00010p00267470</name>
</gene>
<accession>W1NFG9</accession>
<feature type="region of interest" description="Disordered" evidence="10">
    <location>
        <begin position="161"/>
        <end position="192"/>
    </location>
</feature>
<dbReference type="Pfam" id="PF03105">
    <property type="entry name" value="SPX"/>
    <property type="match status" value="1"/>
</dbReference>
<dbReference type="GO" id="GO:0016036">
    <property type="term" value="P:cellular response to phosphate starvation"/>
    <property type="evidence" value="ECO:0000318"/>
    <property type="project" value="GO_Central"/>
</dbReference>
<feature type="transmembrane region" description="Helical" evidence="11">
    <location>
        <begin position="597"/>
        <end position="614"/>
    </location>
</feature>
<proteinExistence type="inferred from homology"/>
<feature type="transmembrane region" description="Helical" evidence="11">
    <location>
        <begin position="511"/>
        <end position="530"/>
    </location>
</feature>
<reference evidence="15" key="1">
    <citation type="journal article" date="2013" name="Science">
        <title>The Amborella genome and the evolution of flowering plants.</title>
        <authorList>
            <consortium name="Amborella Genome Project"/>
        </authorList>
    </citation>
    <scope>NUCLEOTIDE SEQUENCE [LARGE SCALE GENOMIC DNA]</scope>
</reference>
<feature type="compositionally biased region" description="Polar residues" evidence="10">
    <location>
        <begin position="216"/>
        <end position="227"/>
    </location>
</feature>
<dbReference type="GO" id="GO:0005315">
    <property type="term" value="F:phosphate transmembrane transporter activity"/>
    <property type="evidence" value="ECO:0000318"/>
    <property type="project" value="GO_Central"/>
</dbReference>
<dbReference type="KEGG" id="atr:18422050"/>
<evidence type="ECO:0000256" key="8">
    <source>
        <dbReference type="ARBA" id="ARBA00023136"/>
    </source>
</evidence>
<evidence type="ECO:0000259" key="13">
    <source>
        <dbReference type="PROSITE" id="PS51382"/>
    </source>
</evidence>
<evidence type="ECO:0000256" key="6">
    <source>
        <dbReference type="ARBA" id="ARBA00022692"/>
    </source>
</evidence>
<dbReference type="OrthoDB" id="9970435at2759"/>
<evidence type="ECO:0000256" key="5">
    <source>
        <dbReference type="ARBA" id="ARBA00022592"/>
    </source>
</evidence>
<feature type="compositionally biased region" description="Pro residues" evidence="10">
    <location>
        <begin position="164"/>
        <end position="181"/>
    </location>
</feature>
<evidence type="ECO:0000313" key="14">
    <source>
        <dbReference type="EMBL" id="ERM94562.1"/>
    </source>
</evidence>
<keyword evidence="4" id="KW-1003">Cell membrane</keyword>
<dbReference type="PANTHER" id="PTHR10783">
    <property type="entry name" value="XENOTROPIC AND POLYTROPIC RETROVIRUS RECEPTOR 1-RELATED"/>
    <property type="match status" value="1"/>
</dbReference>
<evidence type="ECO:0000256" key="2">
    <source>
        <dbReference type="ARBA" id="ARBA00009665"/>
    </source>
</evidence>
<evidence type="ECO:0000256" key="4">
    <source>
        <dbReference type="ARBA" id="ARBA00022475"/>
    </source>
</evidence>
<comment type="function">
    <text evidence="9">May transport inorganic phosphate (Pi).</text>
</comment>
<dbReference type="GO" id="GO:0005886">
    <property type="term" value="C:plasma membrane"/>
    <property type="evidence" value="ECO:0007669"/>
    <property type="project" value="UniProtKB-SubCell"/>
</dbReference>
<keyword evidence="7 11" id="KW-1133">Transmembrane helix</keyword>
<dbReference type="Pfam" id="PF03124">
    <property type="entry name" value="EXS"/>
    <property type="match status" value="1"/>
</dbReference>
<feature type="transmembrane region" description="Helical" evidence="11">
    <location>
        <begin position="423"/>
        <end position="450"/>
    </location>
</feature>
<keyword evidence="5" id="KW-0592">Phosphate transport</keyword>
<dbReference type="GO" id="GO:0006817">
    <property type="term" value="P:phosphate ion transport"/>
    <property type="evidence" value="ECO:0000318"/>
    <property type="project" value="GO_Central"/>
</dbReference>
<dbReference type="PROSITE" id="PS51382">
    <property type="entry name" value="SPX"/>
    <property type="match status" value="1"/>
</dbReference>
<dbReference type="EMBL" id="KI397513">
    <property type="protein sequence ID" value="ERM94562.1"/>
    <property type="molecule type" value="Genomic_DNA"/>
</dbReference>
<comment type="similarity">
    <text evidence="2">Belongs to the SYG1 (TC 2.A.94) family.</text>
</comment>
<feature type="domain" description="SPX" evidence="13">
    <location>
        <begin position="1"/>
        <end position="336"/>
    </location>
</feature>
<keyword evidence="15" id="KW-1185">Reference proteome</keyword>
<feature type="transmembrane region" description="Helical" evidence="11">
    <location>
        <begin position="635"/>
        <end position="653"/>
    </location>
</feature>
<feature type="region of interest" description="Disordered" evidence="10">
    <location>
        <begin position="210"/>
        <end position="240"/>
    </location>
</feature>
<keyword evidence="6 11" id="KW-0812">Transmembrane</keyword>
<organism evidence="14 15">
    <name type="scientific">Amborella trichopoda</name>
    <dbReference type="NCBI Taxonomy" id="13333"/>
    <lineage>
        <taxon>Eukaryota</taxon>
        <taxon>Viridiplantae</taxon>
        <taxon>Streptophyta</taxon>
        <taxon>Embryophyta</taxon>
        <taxon>Tracheophyta</taxon>
        <taxon>Spermatophyta</taxon>
        <taxon>Magnoliopsida</taxon>
        <taxon>Amborellales</taxon>
        <taxon>Amborellaceae</taxon>
        <taxon>Amborella</taxon>
    </lineage>
</organism>
<evidence type="ECO:0000256" key="1">
    <source>
        <dbReference type="ARBA" id="ARBA00004651"/>
    </source>
</evidence>
<dbReference type="GO" id="GO:0005802">
    <property type="term" value="C:trans-Golgi network"/>
    <property type="evidence" value="ECO:0000318"/>
    <property type="project" value="GO_Central"/>
</dbReference>
<feature type="domain" description="EXS" evidence="12">
    <location>
        <begin position="595"/>
        <end position="788"/>
    </location>
</feature>
<feature type="transmembrane region" description="Helical" evidence="11">
    <location>
        <begin position="706"/>
        <end position="724"/>
    </location>
</feature>
<dbReference type="OMA" id="VEGHETM"/>
<evidence type="ECO:0000259" key="12">
    <source>
        <dbReference type="PROSITE" id="PS51380"/>
    </source>
</evidence>
<dbReference type="AlphaFoldDB" id="W1NFG9"/>
<feature type="transmembrane region" description="Helical" evidence="11">
    <location>
        <begin position="470"/>
        <end position="491"/>
    </location>
</feature>